<evidence type="ECO:0000313" key="2">
    <source>
        <dbReference type="EMBL" id="KAK7689957.1"/>
    </source>
</evidence>
<dbReference type="InterPro" id="IPR036047">
    <property type="entry name" value="F-box-like_dom_sf"/>
</dbReference>
<comment type="caution">
    <text evidence="2">The sequence shown here is derived from an EMBL/GenBank/DDBJ whole genome shotgun (WGS) entry which is preliminary data.</text>
</comment>
<sequence length="472" mass="53154">MGSWDELCILCGVAPAGGPIRMITDSDVDQETKNILQDIRDGGLLPHLQDSEIELLIHQCMASTGVLPQDFLAKPSWIPEGMSEPSRKCIAIGHFDSFGEPRIEGTKAPTGKDVEVHNVLYGCSGSFNAVEDEEGTVVDRHLVCSISFENNPNFFLCQHCFHYLEAWLPMFGVMPSHARPSPSDGQLLPFAGELYEIVNSRGQRRHYPSGLLPGIEYDGIEASLLQWQRHFIQCRKGVKYLAQAIEERKQDQDLVAALLRDCRGWMFTDPAIWPKPYAIDSNLTPTFTREFASTSPTPPSKIETLPNELLPPILRDLPLRSLLALSATCRSLRTLITEPSFLDIILRDSISHGELHWILPVASAQSDMAAAYEAVRLWLPEHGRPPPLDADECPSEDADVDNRTEIVVPPVMPLILSPEFPRLAFVRACWESDSMMSRKRLWKQVEQFGFLWKDYRSHGWKVDRFIPTVAEK</sequence>
<proteinExistence type="predicted"/>
<dbReference type="Proteomes" id="UP001385951">
    <property type="component" value="Unassembled WGS sequence"/>
</dbReference>
<protein>
    <recommendedName>
        <fullName evidence="1">F-box domain-containing protein</fullName>
    </recommendedName>
</protein>
<dbReference type="Pfam" id="PF12937">
    <property type="entry name" value="F-box-like"/>
    <property type="match status" value="1"/>
</dbReference>
<dbReference type="InterPro" id="IPR001810">
    <property type="entry name" value="F-box_dom"/>
</dbReference>
<organism evidence="2 3">
    <name type="scientific">Cerrena zonata</name>
    <dbReference type="NCBI Taxonomy" id="2478898"/>
    <lineage>
        <taxon>Eukaryota</taxon>
        <taxon>Fungi</taxon>
        <taxon>Dikarya</taxon>
        <taxon>Basidiomycota</taxon>
        <taxon>Agaricomycotina</taxon>
        <taxon>Agaricomycetes</taxon>
        <taxon>Polyporales</taxon>
        <taxon>Cerrenaceae</taxon>
        <taxon>Cerrena</taxon>
    </lineage>
</organism>
<gene>
    <name evidence="2" type="ORF">QCA50_006597</name>
</gene>
<dbReference type="EMBL" id="JASBNA010000007">
    <property type="protein sequence ID" value="KAK7689957.1"/>
    <property type="molecule type" value="Genomic_DNA"/>
</dbReference>
<accession>A0AAW0GEG6</accession>
<name>A0AAW0GEG6_9APHY</name>
<evidence type="ECO:0000259" key="1">
    <source>
        <dbReference type="PROSITE" id="PS50181"/>
    </source>
</evidence>
<dbReference type="AlphaFoldDB" id="A0AAW0GEG6"/>
<keyword evidence="3" id="KW-1185">Reference proteome</keyword>
<feature type="domain" description="F-box" evidence="1">
    <location>
        <begin position="299"/>
        <end position="349"/>
    </location>
</feature>
<reference evidence="2 3" key="1">
    <citation type="submission" date="2022-09" db="EMBL/GenBank/DDBJ databases">
        <authorList>
            <person name="Palmer J.M."/>
        </authorList>
    </citation>
    <scope>NUCLEOTIDE SEQUENCE [LARGE SCALE GENOMIC DNA]</scope>
    <source>
        <strain evidence="2 3">DSM 7382</strain>
    </source>
</reference>
<dbReference type="SUPFAM" id="SSF81383">
    <property type="entry name" value="F-box domain"/>
    <property type="match status" value="1"/>
</dbReference>
<dbReference type="PROSITE" id="PS50181">
    <property type="entry name" value="FBOX"/>
    <property type="match status" value="1"/>
</dbReference>
<evidence type="ECO:0000313" key="3">
    <source>
        <dbReference type="Proteomes" id="UP001385951"/>
    </source>
</evidence>
<dbReference type="Gene3D" id="1.20.1280.50">
    <property type="match status" value="1"/>
</dbReference>
<dbReference type="SMART" id="SM00256">
    <property type="entry name" value="FBOX"/>
    <property type="match status" value="1"/>
</dbReference>